<dbReference type="GO" id="GO:0005886">
    <property type="term" value="C:plasma membrane"/>
    <property type="evidence" value="ECO:0007669"/>
    <property type="project" value="UniProtKB-SubCell"/>
</dbReference>
<feature type="transmembrane region" description="Helical" evidence="10">
    <location>
        <begin position="29"/>
        <end position="48"/>
    </location>
</feature>
<feature type="transmembrane region" description="Helical" evidence="10">
    <location>
        <begin position="322"/>
        <end position="341"/>
    </location>
</feature>
<feature type="transmembrane region" description="Helical" evidence="10">
    <location>
        <begin position="119"/>
        <end position="137"/>
    </location>
</feature>
<keyword evidence="7 10" id="KW-0249">Electron transport</keyword>
<feature type="modified residue" description="FMN phosphoryl threonine" evidence="10">
    <location>
        <position position="211"/>
    </location>
</feature>
<feature type="transmembrane region" description="Helical" evidence="10">
    <location>
        <begin position="290"/>
        <end position="310"/>
    </location>
</feature>
<keyword evidence="10" id="KW-1003">Cell membrane</keyword>
<sequence length="373" mass="41328">MITTKKIATKEWQIASSPFTHQQQNTSNIMKWVMLACIPGIFALTYFFGYGSLIQVLLAMLTAWLTEGVVLHLRKPNLRKRHLQQQNGHKQPVMACLKDNSALLTGLLLGVSLPPLAPWWVVVLGTLFAIIIAKQLYGGLGQNLFNPAMVGYVVLLISFPVQMTNWLPSVELQASPINFVENLQVIFTGQTSENKNSHQLRQSFDGVSQATPLDTLKTELRNQPLASVLQHPLFGGILAGLGWQWVNLGFLVGGIFLLWRRIIYWHIPFSFLLALCLCATYSHFIAPEKFASATFHLFSGATMLGAFFIATDPVSAATTPRGRLIFGALTGVLVWLIRVFGGYPDGVAFAVLLANITVPLIDHYTQPRVYGHQ</sequence>
<comment type="function">
    <text evidence="10">Part of a membrane-bound complex that couples electron transfer with translocation of ions across the membrane.</text>
</comment>
<evidence type="ECO:0000256" key="2">
    <source>
        <dbReference type="ARBA" id="ARBA00022553"/>
    </source>
</evidence>
<comment type="subunit">
    <text evidence="10">The complex is composed of six subunits: RnfA, RnfB, RnfC, RnfD, RnfE and RnfG.</text>
</comment>
<dbReference type="EMBL" id="CP021659">
    <property type="protein sequence ID" value="AWK14383.1"/>
    <property type="molecule type" value="Genomic_DNA"/>
</dbReference>
<keyword evidence="2 10" id="KW-0597">Phosphoprotein</keyword>
<dbReference type="PANTHER" id="PTHR30578:SF0">
    <property type="entry name" value="ION-TRANSLOCATING OXIDOREDUCTASE COMPLEX SUBUNIT D"/>
    <property type="match status" value="1"/>
</dbReference>
<reference evidence="11 12" key="1">
    <citation type="submission" date="2017-05" db="EMBL/GenBank/DDBJ databases">
        <title>Genome sequence of Candidatus Fukatsuia symbiotica and Candidatus Hamiltonella defensa from Acyrthosiphon pisum strain 5D.</title>
        <authorList>
            <person name="Patel V.A."/>
            <person name="Chevignon G."/>
            <person name="Russell J.A."/>
            <person name="Oliver K.M."/>
        </authorList>
    </citation>
    <scope>NUCLEOTIDE SEQUENCE [LARGE SCALE GENOMIC DNA]</scope>
    <source>
        <strain evidence="11 12">5D</strain>
    </source>
</reference>
<evidence type="ECO:0000256" key="6">
    <source>
        <dbReference type="ARBA" id="ARBA00022967"/>
    </source>
</evidence>
<dbReference type="GO" id="GO:0055085">
    <property type="term" value="P:transmembrane transport"/>
    <property type="evidence" value="ECO:0007669"/>
    <property type="project" value="InterPro"/>
</dbReference>
<dbReference type="PANTHER" id="PTHR30578">
    <property type="entry name" value="ELECTRON TRANSPORT COMPLEX PROTEIN RNFD"/>
    <property type="match status" value="1"/>
</dbReference>
<dbReference type="InterPro" id="IPR011303">
    <property type="entry name" value="RnfD_bac"/>
</dbReference>
<dbReference type="InterPro" id="IPR004338">
    <property type="entry name" value="NqrB/RnfD"/>
</dbReference>
<keyword evidence="6 10" id="KW-1278">Translocase</keyword>
<dbReference type="NCBIfam" id="TIGR01946">
    <property type="entry name" value="rnfD"/>
    <property type="match status" value="1"/>
</dbReference>
<keyword evidence="8 10" id="KW-1133">Transmembrane helix</keyword>
<protein>
    <recommendedName>
        <fullName evidence="10">Ion-translocating oxidoreductase complex subunit D</fullName>
        <ecNumber evidence="10">7.-.-.-</ecNumber>
    </recommendedName>
    <alternativeName>
        <fullName evidence="10">Rnf electron transport complex subunit D</fullName>
    </alternativeName>
</protein>
<keyword evidence="4 10" id="KW-0288">FMN</keyword>
<dbReference type="NCBIfam" id="NF002011">
    <property type="entry name" value="PRK00816.1"/>
    <property type="match status" value="1"/>
</dbReference>
<comment type="similarity">
    <text evidence="10">Belongs to the NqrB/RnfD family.</text>
</comment>
<dbReference type="EC" id="7.-.-.-" evidence="10"/>
<dbReference type="GO" id="GO:0022900">
    <property type="term" value="P:electron transport chain"/>
    <property type="evidence" value="ECO:0007669"/>
    <property type="project" value="UniProtKB-UniRule"/>
</dbReference>
<keyword evidence="3 10" id="KW-0285">Flavoprotein</keyword>
<keyword evidence="10" id="KW-0997">Cell inner membrane</keyword>
<accession>A0A2U8I5E1</accession>
<dbReference type="Proteomes" id="UP000261875">
    <property type="component" value="Chromosome"/>
</dbReference>
<dbReference type="OrthoDB" id="9776359at2"/>
<keyword evidence="1 10" id="KW-0813">Transport</keyword>
<keyword evidence="12" id="KW-1185">Reference proteome</keyword>
<proteinExistence type="inferred from homology"/>
<feature type="transmembrane region" description="Helical" evidence="10">
    <location>
        <begin position="265"/>
        <end position="284"/>
    </location>
</feature>
<dbReference type="STRING" id="1878942.GCA_900128755_00707"/>
<evidence type="ECO:0000256" key="7">
    <source>
        <dbReference type="ARBA" id="ARBA00022982"/>
    </source>
</evidence>
<comment type="cofactor">
    <cofactor evidence="10">
        <name>FMN</name>
        <dbReference type="ChEBI" id="CHEBI:58210"/>
    </cofactor>
</comment>
<evidence type="ECO:0000256" key="4">
    <source>
        <dbReference type="ARBA" id="ARBA00022643"/>
    </source>
</evidence>
<dbReference type="AlphaFoldDB" id="A0A2U8I5E1"/>
<feature type="transmembrane region" description="Helical" evidence="10">
    <location>
        <begin position="233"/>
        <end position="258"/>
    </location>
</feature>
<evidence type="ECO:0000256" key="1">
    <source>
        <dbReference type="ARBA" id="ARBA00022448"/>
    </source>
</evidence>
<dbReference type="KEGG" id="fsm:CCS41_07690"/>
<name>A0A2U8I5E1_9GAMM</name>
<comment type="subcellular location">
    <subcellularLocation>
        <location evidence="10">Cell inner membrane</location>
        <topology evidence="10">Multi-pass membrane protein</topology>
    </subcellularLocation>
</comment>
<dbReference type="Pfam" id="PF03116">
    <property type="entry name" value="NQR2_RnfD_RnfE"/>
    <property type="match status" value="1"/>
</dbReference>
<evidence type="ECO:0000256" key="9">
    <source>
        <dbReference type="ARBA" id="ARBA00023136"/>
    </source>
</evidence>
<keyword evidence="5 10" id="KW-0812">Transmembrane</keyword>
<organism evidence="11 12">
    <name type="scientific">Candidatus Fukatsuia symbiotica</name>
    <dbReference type="NCBI Taxonomy" id="1878942"/>
    <lineage>
        <taxon>Bacteria</taxon>
        <taxon>Pseudomonadati</taxon>
        <taxon>Pseudomonadota</taxon>
        <taxon>Gammaproteobacteria</taxon>
        <taxon>Enterobacterales</taxon>
        <taxon>Yersiniaceae</taxon>
        <taxon>Candidatus Fukatsuia</taxon>
    </lineage>
</organism>
<evidence type="ECO:0000256" key="10">
    <source>
        <dbReference type="HAMAP-Rule" id="MF_00462"/>
    </source>
</evidence>
<dbReference type="RefSeq" id="WP_072549637.1">
    <property type="nucleotide sequence ID" value="NZ_CP021659.1"/>
</dbReference>
<dbReference type="HAMAP" id="MF_00462">
    <property type="entry name" value="RsxD_RnfD"/>
    <property type="match status" value="1"/>
</dbReference>
<evidence type="ECO:0000313" key="12">
    <source>
        <dbReference type="Proteomes" id="UP000261875"/>
    </source>
</evidence>
<gene>
    <name evidence="10" type="primary">rnfD</name>
    <name evidence="11" type="ORF">CCS41_07690</name>
</gene>
<evidence type="ECO:0000256" key="8">
    <source>
        <dbReference type="ARBA" id="ARBA00022989"/>
    </source>
</evidence>
<evidence type="ECO:0000313" key="11">
    <source>
        <dbReference type="EMBL" id="AWK14383.1"/>
    </source>
</evidence>
<evidence type="ECO:0000256" key="3">
    <source>
        <dbReference type="ARBA" id="ARBA00022630"/>
    </source>
</evidence>
<feature type="transmembrane region" description="Helical" evidence="10">
    <location>
        <begin position="144"/>
        <end position="163"/>
    </location>
</feature>
<evidence type="ECO:0000256" key="5">
    <source>
        <dbReference type="ARBA" id="ARBA00022692"/>
    </source>
</evidence>
<keyword evidence="9 10" id="KW-0472">Membrane</keyword>